<dbReference type="PROSITE" id="PS00041">
    <property type="entry name" value="HTH_ARAC_FAMILY_1"/>
    <property type="match status" value="1"/>
</dbReference>
<sequence length="284" mass="33254">MQIQRLSHSHASKQIYTRRHDTRPQYHNIWHYHEEIEFIQINKGSGTVFIGDCIREFSNGDVFLIGSNLPHYWLFDEEYVLDEESKADINVIHFLPNFCGDSFLQLSECQSISNLLQHAKKGLLFRRTDKTIRKFFENLFDYKGIKQVTALLDILDYCASDLSMDVLVSENYAFLNQLDDYDRMNKIMDYIRVSYKNPIKLNDLATEAGMTPNSFCRYFKVKTGKTLLEFLTEIRIATACKQLKESSVSIKEMSFDCGFNNFVSFHKAFKKITGKTPMEYRNWG</sequence>
<gene>
    <name evidence="5" type="ORF">C4F49_11320</name>
</gene>
<name>A0A928UYC2_9SPHI</name>
<protein>
    <submittedName>
        <fullName evidence="5">AraC family transcriptional regulator</fullName>
    </submittedName>
</protein>
<dbReference type="PANTHER" id="PTHR43280">
    <property type="entry name" value="ARAC-FAMILY TRANSCRIPTIONAL REGULATOR"/>
    <property type="match status" value="1"/>
</dbReference>
<evidence type="ECO:0000256" key="2">
    <source>
        <dbReference type="ARBA" id="ARBA00023125"/>
    </source>
</evidence>
<dbReference type="InterPro" id="IPR011051">
    <property type="entry name" value="RmlC_Cupin_sf"/>
</dbReference>
<dbReference type="Pfam" id="PF02311">
    <property type="entry name" value="AraC_binding"/>
    <property type="match status" value="1"/>
</dbReference>
<dbReference type="SUPFAM" id="SSF46689">
    <property type="entry name" value="Homeodomain-like"/>
    <property type="match status" value="2"/>
</dbReference>
<dbReference type="RefSeq" id="WP_196936478.1">
    <property type="nucleotide sequence ID" value="NZ_MU158698.1"/>
</dbReference>
<dbReference type="PANTHER" id="PTHR43280:SF27">
    <property type="entry name" value="TRANSCRIPTIONAL REGULATOR MTLR"/>
    <property type="match status" value="1"/>
</dbReference>
<dbReference type="Gene3D" id="2.60.120.10">
    <property type="entry name" value="Jelly Rolls"/>
    <property type="match status" value="1"/>
</dbReference>
<dbReference type="AlphaFoldDB" id="A0A928UYC2"/>
<keyword evidence="1" id="KW-0805">Transcription regulation</keyword>
<dbReference type="EMBL" id="PRDK01000006">
    <property type="protein sequence ID" value="MBE8714273.1"/>
    <property type="molecule type" value="Genomic_DNA"/>
</dbReference>
<organism evidence="5 6">
    <name type="scientific">Sphingobacterium hungaricum</name>
    <dbReference type="NCBI Taxonomy" id="2082723"/>
    <lineage>
        <taxon>Bacteria</taxon>
        <taxon>Pseudomonadati</taxon>
        <taxon>Bacteroidota</taxon>
        <taxon>Sphingobacteriia</taxon>
        <taxon>Sphingobacteriales</taxon>
        <taxon>Sphingobacteriaceae</taxon>
        <taxon>Sphingobacterium</taxon>
    </lineage>
</organism>
<dbReference type="InterPro" id="IPR018062">
    <property type="entry name" value="HTH_AraC-typ_CS"/>
</dbReference>
<dbReference type="SMART" id="SM00342">
    <property type="entry name" value="HTH_ARAC"/>
    <property type="match status" value="1"/>
</dbReference>
<dbReference type="Proteomes" id="UP000616201">
    <property type="component" value="Unassembled WGS sequence"/>
</dbReference>
<dbReference type="Gene3D" id="1.10.10.60">
    <property type="entry name" value="Homeodomain-like"/>
    <property type="match status" value="2"/>
</dbReference>
<keyword evidence="2" id="KW-0238">DNA-binding</keyword>
<dbReference type="GO" id="GO:0003700">
    <property type="term" value="F:DNA-binding transcription factor activity"/>
    <property type="evidence" value="ECO:0007669"/>
    <property type="project" value="InterPro"/>
</dbReference>
<dbReference type="PROSITE" id="PS01124">
    <property type="entry name" value="HTH_ARAC_FAMILY_2"/>
    <property type="match status" value="1"/>
</dbReference>
<evidence type="ECO:0000313" key="6">
    <source>
        <dbReference type="Proteomes" id="UP000616201"/>
    </source>
</evidence>
<proteinExistence type="predicted"/>
<feature type="domain" description="HTH araC/xylS-type" evidence="4">
    <location>
        <begin position="185"/>
        <end position="283"/>
    </location>
</feature>
<evidence type="ECO:0000313" key="5">
    <source>
        <dbReference type="EMBL" id="MBE8714273.1"/>
    </source>
</evidence>
<evidence type="ECO:0000259" key="4">
    <source>
        <dbReference type="PROSITE" id="PS01124"/>
    </source>
</evidence>
<dbReference type="InterPro" id="IPR018060">
    <property type="entry name" value="HTH_AraC"/>
</dbReference>
<dbReference type="SUPFAM" id="SSF51182">
    <property type="entry name" value="RmlC-like cupins"/>
    <property type="match status" value="1"/>
</dbReference>
<evidence type="ECO:0000256" key="1">
    <source>
        <dbReference type="ARBA" id="ARBA00023015"/>
    </source>
</evidence>
<dbReference type="GO" id="GO:0043565">
    <property type="term" value="F:sequence-specific DNA binding"/>
    <property type="evidence" value="ECO:0007669"/>
    <property type="project" value="InterPro"/>
</dbReference>
<comment type="caution">
    <text evidence="5">The sequence shown here is derived from an EMBL/GenBank/DDBJ whole genome shotgun (WGS) entry which is preliminary data.</text>
</comment>
<keyword evidence="6" id="KW-1185">Reference proteome</keyword>
<evidence type="ECO:0000256" key="3">
    <source>
        <dbReference type="ARBA" id="ARBA00023163"/>
    </source>
</evidence>
<dbReference type="InterPro" id="IPR003313">
    <property type="entry name" value="AraC-bd"/>
</dbReference>
<accession>A0A928UYC2</accession>
<reference evidence="5" key="1">
    <citation type="submission" date="2018-02" db="EMBL/GenBank/DDBJ databases">
        <authorList>
            <person name="Vasarhelyi B.M."/>
            <person name="Deshmukh S."/>
            <person name="Balint B."/>
            <person name="Kukolya J."/>
        </authorList>
    </citation>
    <scope>NUCLEOTIDE SEQUENCE</scope>
    <source>
        <strain evidence="5">KB22</strain>
    </source>
</reference>
<keyword evidence="3" id="KW-0804">Transcription</keyword>
<dbReference type="InterPro" id="IPR014710">
    <property type="entry name" value="RmlC-like_jellyroll"/>
</dbReference>
<dbReference type="InterPro" id="IPR009057">
    <property type="entry name" value="Homeodomain-like_sf"/>
</dbReference>
<dbReference type="Pfam" id="PF12833">
    <property type="entry name" value="HTH_18"/>
    <property type="match status" value="1"/>
</dbReference>